<evidence type="ECO:0000313" key="2">
    <source>
        <dbReference type="EMBL" id="GMA92127.1"/>
    </source>
</evidence>
<dbReference type="Gene3D" id="3.10.180.10">
    <property type="entry name" value="2,3-Dihydroxybiphenyl 1,2-Dioxygenase, domain 1"/>
    <property type="match status" value="1"/>
</dbReference>
<dbReference type="PROSITE" id="PS51819">
    <property type="entry name" value="VOC"/>
    <property type="match status" value="1"/>
</dbReference>
<keyword evidence="3" id="KW-1185">Reference proteome</keyword>
<dbReference type="InterPro" id="IPR029068">
    <property type="entry name" value="Glyas_Bleomycin-R_OHBP_Dase"/>
</dbReference>
<sequence length="138" mass="14608">MSALQLRLVLETDDLEAALAFYRDGLGLPVLESYEAEGDARVVILGIPSATLELANRAQIDFIDRVEVGHPAAHAYPLTMRVALEVADARGATDAAVAAGAELVAAPTETPWRSLNARLEGPDGVALTLFQELEQGEG</sequence>
<dbReference type="InterPro" id="IPR037523">
    <property type="entry name" value="VOC_core"/>
</dbReference>
<dbReference type="EMBL" id="BSVA01000001">
    <property type="protein sequence ID" value="GMA92127.1"/>
    <property type="molecule type" value="Genomic_DNA"/>
</dbReference>
<comment type="caution">
    <text evidence="2">The sequence shown here is derived from an EMBL/GenBank/DDBJ whole genome shotgun (WGS) entry which is preliminary data.</text>
</comment>
<dbReference type="InterPro" id="IPR004360">
    <property type="entry name" value="Glyas_Fos-R_dOase_dom"/>
</dbReference>
<name>A0ABQ6JV04_9MICO</name>
<dbReference type="SUPFAM" id="SSF54593">
    <property type="entry name" value="Glyoxalase/Bleomycin resistance protein/Dihydroxybiphenyl dioxygenase"/>
    <property type="match status" value="1"/>
</dbReference>
<accession>A0ABQ6JV04</accession>
<reference evidence="3" key="1">
    <citation type="journal article" date="2019" name="Int. J. Syst. Evol. Microbiol.">
        <title>The Global Catalogue of Microorganisms (GCM) 10K type strain sequencing project: providing services to taxonomists for standard genome sequencing and annotation.</title>
        <authorList>
            <consortium name="The Broad Institute Genomics Platform"/>
            <consortium name="The Broad Institute Genome Sequencing Center for Infectious Disease"/>
            <person name="Wu L."/>
            <person name="Ma J."/>
        </authorList>
    </citation>
    <scope>NUCLEOTIDE SEQUENCE [LARGE SCALE GENOMIC DNA]</scope>
    <source>
        <strain evidence="3">NBRC 108755</strain>
    </source>
</reference>
<proteinExistence type="predicted"/>
<protein>
    <recommendedName>
        <fullName evidence="1">VOC domain-containing protein</fullName>
    </recommendedName>
</protein>
<evidence type="ECO:0000313" key="3">
    <source>
        <dbReference type="Proteomes" id="UP001157069"/>
    </source>
</evidence>
<dbReference type="Proteomes" id="UP001157069">
    <property type="component" value="Unassembled WGS sequence"/>
</dbReference>
<gene>
    <name evidence="2" type="ORF">GCM10025869_26560</name>
</gene>
<organism evidence="2 3">
    <name type="scientific">Homoserinibacter gongjuensis</name>
    <dbReference type="NCBI Taxonomy" id="1162968"/>
    <lineage>
        <taxon>Bacteria</taxon>
        <taxon>Bacillati</taxon>
        <taxon>Actinomycetota</taxon>
        <taxon>Actinomycetes</taxon>
        <taxon>Micrococcales</taxon>
        <taxon>Microbacteriaceae</taxon>
        <taxon>Homoserinibacter</taxon>
    </lineage>
</organism>
<feature type="domain" description="VOC" evidence="1">
    <location>
        <begin position="2"/>
        <end position="132"/>
    </location>
</feature>
<dbReference type="RefSeq" id="WP_284300769.1">
    <property type="nucleotide sequence ID" value="NZ_BSVA01000001.1"/>
</dbReference>
<dbReference type="Pfam" id="PF00903">
    <property type="entry name" value="Glyoxalase"/>
    <property type="match status" value="1"/>
</dbReference>
<evidence type="ECO:0000259" key="1">
    <source>
        <dbReference type="PROSITE" id="PS51819"/>
    </source>
</evidence>